<keyword evidence="4" id="KW-0812">Transmembrane</keyword>
<dbReference type="SUPFAM" id="SSF53448">
    <property type="entry name" value="Nucleotide-diphospho-sugar transferases"/>
    <property type="match status" value="1"/>
</dbReference>
<dbReference type="OrthoDB" id="9771846at2"/>
<evidence type="ECO:0000313" key="7">
    <source>
        <dbReference type="Proteomes" id="UP000075606"/>
    </source>
</evidence>
<dbReference type="Gene3D" id="3.90.550.10">
    <property type="entry name" value="Spore Coat Polysaccharide Biosynthesis Protein SpsA, Chain A"/>
    <property type="match status" value="1"/>
</dbReference>
<keyword evidence="2" id="KW-0328">Glycosyltransferase</keyword>
<evidence type="ECO:0000256" key="4">
    <source>
        <dbReference type="SAM" id="Phobius"/>
    </source>
</evidence>
<protein>
    <recommendedName>
        <fullName evidence="5">Glycosyltransferase 2-like domain-containing protein</fullName>
    </recommendedName>
</protein>
<organism evidence="6 7">
    <name type="scientific">Roseivirga spongicola</name>
    <dbReference type="NCBI Taxonomy" id="333140"/>
    <lineage>
        <taxon>Bacteria</taxon>
        <taxon>Pseudomonadati</taxon>
        <taxon>Bacteroidota</taxon>
        <taxon>Cytophagia</taxon>
        <taxon>Cytophagales</taxon>
        <taxon>Roseivirgaceae</taxon>
        <taxon>Roseivirga</taxon>
    </lineage>
</organism>
<dbReference type="CDD" id="cd04186">
    <property type="entry name" value="GT_2_like_c"/>
    <property type="match status" value="1"/>
</dbReference>
<evidence type="ECO:0000256" key="3">
    <source>
        <dbReference type="ARBA" id="ARBA00022679"/>
    </source>
</evidence>
<dbReference type="EMBL" id="LRPC01000001">
    <property type="protein sequence ID" value="KYG78202.1"/>
    <property type="molecule type" value="Genomic_DNA"/>
</dbReference>
<accession>A0A150XHP0</accession>
<keyword evidence="3" id="KW-0808">Transferase</keyword>
<comment type="similarity">
    <text evidence="1">Belongs to the glycosyltransferase 2 family.</text>
</comment>
<sequence length="309" mass="35629">MSKKEASVAIVLLNWNGFNHTIKCIESLRDITYNNAEVVLVDNGSENSEVEKLREIAGIKLIENDKNYGFTGGNNIGLKYAFEHGYDYLMMLNNDTIVEPGFLEPLINGFDEGTGAVQPKIYTMDPPDTIWNAGGKFNKWLGLTKTIGSGAKDNPSFDVQMEVDWITGCAMVFPARMISEIGYLDDNFFILFEDSDWSLRCRTKGYKLKYVPQSRIYHFESATAVSRVKGKEGFRSPFRQYINIRNHLYFLRKNLPLPYWPTAFIYQIYKISGFLVYYLLRGRWKKFRFTLRGVKDGFSPYKEIDFNNG</sequence>
<evidence type="ECO:0000256" key="2">
    <source>
        <dbReference type="ARBA" id="ARBA00022676"/>
    </source>
</evidence>
<dbReference type="PANTHER" id="PTHR43179:SF12">
    <property type="entry name" value="GALACTOFURANOSYLTRANSFERASE GLFT2"/>
    <property type="match status" value="1"/>
</dbReference>
<evidence type="ECO:0000256" key="1">
    <source>
        <dbReference type="ARBA" id="ARBA00006739"/>
    </source>
</evidence>
<dbReference type="RefSeq" id="WP_068217465.1">
    <property type="nucleotide sequence ID" value="NZ_CP139724.1"/>
</dbReference>
<feature type="domain" description="Glycosyltransferase 2-like" evidence="5">
    <location>
        <begin position="18"/>
        <end position="137"/>
    </location>
</feature>
<keyword evidence="7" id="KW-1185">Reference proteome</keyword>
<dbReference type="Pfam" id="PF00535">
    <property type="entry name" value="Glycos_transf_2"/>
    <property type="match status" value="1"/>
</dbReference>
<dbReference type="PANTHER" id="PTHR43179">
    <property type="entry name" value="RHAMNOSYLTRANSFERASE WBBL"/>
    <property type="match status" value="1"/>
</dbReference>
<dbReference type="InterPro" id="IPR029044">
    <property type="entry name" value="Nucleotide-diphossugar_trans"/>
</dbReference>
<evidence type="ECO:0000259" key="5">
    <source>
        <dbReference type="Pfam" id="PF00535"/>
    </source>
</evidence>
<feature type="transmembrane region" description="Helical" evidence="4">
    <location>
        <begin position="259"/>
        <end position="280"/>
    </location>
</feature>
<reference evidence="6 7" key="1">
    <citation type="submission" date="2016-01" db="EMBL/GenBank/DDBJ databases">
        <title>Genome sequencing of Roseivirga spongicola UST030701-084.</title>
        <authorList>
            <person name="Selvaratnam C."/>
            <person name="Thevarajoo S."/>
            <person name="Goh K.M."/>
            <person name="Ee R."/>
            <person name="Chan K.-G."/>
            <person name="Chong C.S."/>
        </authorList>
    </citation>
    <scope>NUCLEOTIDE SEQUENCE [LARGE SCALE GENOMIC DNA]</scope>
    <source>
        <strain evidence="6 7">UST030701-084</strain>
    </source>
</reference>
<evidence type="ECO:0000313" key="6">
    <source>
        <dbReference type="EMBL" id="KYG78202.1"/>
    </source>
</evidence>
<keyword evidence="4" id="KW-1133">Transmembrane helix</keyword>
<dbReference type="GO" id="GO:0016757">
    <property type="term" value="F:glycosyltransferase activity"/>
    <property type="evidence" value="ECO:0007669"/>
    <property type="project" value="UniProtKB-KW"/>
</dbReference>
<keyword evidence="4" id="KW-0472">Membrane</keyword>
<proteinExistence type="inferred from homology"/>
<dbReference type="Proteomes" id="UP000075606">
    <property type="component" value="Unassembled WGS sequence"/>
</dbReference>
<name>A0A150XHP0_9BACT</name>
<gene>
    <name evidence="6" type="ORF">AWW68_05395</name>
</gene>
<dbReference type="AlphaFoldDB" id="A0A150XHP0"/>
<dbReference type="STRING" id="333140.AWW68_05395"/>
<comment type="caution">
    <text evidence="6">The sequence shown here is derived from an EMBL/GenBank/DDBJ whole genome shotgun (WGS) entry which is preliminary data.</text>
</comment>
<dbReference type="InterPro" id="IPR001173">
    <property type="entry name" value="Glyco_trans_2-like"/>
</dbReference>